<evidence type="ECO:0000256" key="1">
    <source>
        <dbReference type="SAM" id="MobiDB-lite"/>
    </source>
</evidence>
<protein>
    <recommendedName>
        <fullName evidence="2">Peptidase C14 caspase domain-containing protein</fullName>
    </recommendedName>
</protein>
<dbReference type="InterPro" id="IPR029030">
    <property type="entry name" value="Caspase-like_dom_sf"/>
</dbReference>
<accession>A0A3L8RNA6</accession>
<dbReference type="GO" id="GO:0004197">
    <property type="term" value="F:cysteine-type endopeptidase activity"/>
    <property type="evidence" value="ECO:0007669"/>
    <property type="project" value="InterPro"/>
</dbReference>
<dbReference type="InterPro" id="IPR011600">
    <property type="entry name" value="Pept_C14_caspase"/>
</dbReference>
<dbReference type="AlphaFoldDB" id="A0A3L8RNA6"/>
<dbReference type="RefSeq" id="WP_158634893.1">
    <property type="nucleotide sequence ID" value="NC_022785.1"/>
</dbReference>
<reference evidence="3 4" key="1">
    <citation type="journal article" date="2018" name="J. Biol. Chem.">
        <title>Discovery of the actinoplanic acid pathway in Streptomyces rapamycinicus reveals a genetically conserved synergism with rapamycin.</title>
        <authorList>
            <person name="Mrak P."/>
            <person name="Krastel P."/>
            <person name="Pivk Lukancic P."/>
            <person name="Tao J."/>
            <person name="Pistorius D."/>
            <person name="Moore C.M."/>
        </authorList>
    </citation>
    <scope>NUCLEOTIDE SEQUENCE [LARGE SCALE GENOMIC DNA]</scope>
    <source>
        <strain evidence="3 4">NRRL 5491</strain>
    </source>
</reference>
<feature type="domain" description="Peptidase C14 caspase" evidence="2">
    <location>
        <begin position="59"/>
        <end position="260"/>
    </location>
</feature>
<dbReference type="Proteomes" id="UP000281594">
    <property type="component" value="Unassembled WGS sequence"/>
</dbReference>
<dbReference type="SUPFAM" id="SSF52129">
    <property type="entry name" value="Caspase-like"/>
    <property type="match status" value="1"/>
</dbReference>
<dbReference type="EMBL" id="QYCY01000001">
    <property type="protein sequence ID" value="RLV80948.1"/>
    <property type="molecule type" value="Genomic_DNA"/>
</dbReference>
<organism evidence="3 4">
    <name type="scientific">Streptomyces rapamycinicus (strain ATCC 29253 / DSM 41530 / NRRL 5491 / AYB-994)</name>
    <name type="common">Streptomyces hygroscopicus (strain ATCC 29253)</name>
    <dbReference type="NCBI Taxonomy" id="1343740"/>
    <lineage>
        <taxon>Bacteria</taxon>
        <taxon>Bacillati</taxon>
        <taxon>Actinomycetota</taxon>
        <taxon>Actinomycetes</taxon>
        <taxon>Kitasatosporales</taxon>
        <taxon>Streptomycetaceae</taxon>
        <taxon>Streptomyces</taxon>
        <taxon>Streptomyces violaceusniger group</taxon>
    </lineage>
</organism>
<feature type="region of interest" description="Disordered" evidence="1">
    <location>
        <begin position="255"/>
        <end position="302"/>
    </location>
</feature>
<proteinExistence type="predicted"/>
<evidence type="ECO:0000259" key="2">
    <source>
        <dbReference type="Pfam" id="PF00656"/>
    </source>
</evidence>
<comment type="caution">
    <text evidence="3">The sequence shown here is derived from an EMBL/GenBank/DDBJ whole genome shotgun (WGS) entry which is preliminary data.</text>
</comment>
<evidence type="ECO:0000313" key="4">
    <source>
        <dbReference type="Proteomes" id="UP000281594"/>
    </source>
</evidence>
<gene>
    <name evidence="3" type="ORF">D3C57_121225</name>
</gene>
<feature type="region of interest" description="Disordered" evidence="1">
    <location>
        <begin position="1"/>
        <end position="34"/>
    </location>
</feature>
<feature type="compositionally biased region" description="Low complexity" evidence="1">
    <location>
        <begin position="1"/>
        <end position="25"/>
    </location>
</feature>
<dbReference type="Gene3D" id="3.40.50.1460">
    <property type="match status" value="1"/>
</dbReference>
<dbReference type="Pfam" id="PF00656">
    <property type="entry name" value="Peptidase_C14"/>
    <property type="match status" value="1"/>
</dbReference>
<dbReference type="GO" id="GO:0006508">
    <property type="term" value="P:proteolysis"/>
    <property type="evidence" value="ECO:0007669"/>
    <property type="project" value="InterPro"/>
</dbReference>
<dbReference type="NCBIfam" id="NF047832">
    <property type="entry name" value="caspase_w_EACC1"/>
    <property type="match status" value="1"/>
</dbReference>
<evidence type="ECO:0000313" key="3">
    <source>
        <dbReference type="EMBL" id="RLV80948.1"/>
    </source>
</evidence>
<name>A0A3L8RNA6_STRRN</name>
<sequence length="474" mass="50808">MTWPSGASRTFRTSRTSRTTGETTAPAARLSDPSASPAVLIEAHAFTRGGAASRDRRRHLDDRPSVAAGCRRLAELFRDPGVWGLPEEHCSLVSQPTRDSMLEAVHRAAAEATDTLVVYYAGHGLLYPLSGGLHLAVPETTKDKSFTAVKYDDLREILLSATRVRRKVVILDCCFSGTALRGHLSAGGDTIRLADVEGTSVLAASHATKQALAPPGERYPAFTGELIALLEEGDPDAPELLTMADVYDRVDRALMRKNRPRPQQLNRDRGAHISIARNRAPRREPPEPDETDAAPESHGLSTRQRALAAATLALAATVGLTFWLLPNGDGGHGADGKGLSCGKAHSTFDSGDGTQRREPSVDSVHDAACRGDFDTMEVAMDRGGFDGTGFSAAAPDKVIASWEKRSDQASFLHGLATLLESEPTVDQGGLTFSNGDQVAIWQRGPGTVPDSHYRWTGYFLCDGPDSDHPACGPR</sequence>